<gene>
    <name evidence="1" type="ORF">QFC24_003278</name>
</gene>
<reference evidence="1" key="1">
    <citation type="submission" date="2023-04" db="EMBL/GenBank/DDBJ databases">
        <title>Draft Genome sequencing of Naganishia species isolated from polar environments using Oxford Nanopore Technology.</title>
        <authorList>
            <person name="Leo P."/>
            <person name="Venkateswaran K."/>
        </authorList>
    </citation>
    <scope>NUCLEOTIDE SEQUENCE</scope>
    <source>
        <strain evidence="1">DBVPG 5303</strain>
    </source>
</reference>
<dbReference type="Proteomes" id="UP001234202">
    <property type="component" value="Unassembled WGS sequence"/>
</dbReference>
<keyword evidence="2" id="KW-1185">Reference proteome</keyword>
<protein>
    <submittedName>
        <fullName evidence="1">Uncharacterized protein</fullName>
    </submittedName>
</protein>
<dbReference type="EMBL" id="JASBWV010000010">
    <property type="protein sequence ID" value="KAJ9124487.1"/>
    <property type="molecule type" value="Genomic_DNA"/>
</dbReference>
<organism evidence="1 2">
    <name type="scientific">Naganishia onofrii</name>
    <dbReference type="NCBI Taxonomy" id="1851511"/>
    <lineage>
        <taxon>Eukaryota</taxon>
        <taxon>Fungi</taxon>
        <taxon>Dikarya</taxon>
        <taxon>Basidiomycota</taxon>
        <taxon>Agaricomycotina</taxon>
        <taxon>Tremellomycetes</taxon>
        <taxon>Filobasidiales</taxon>
        <taxon>Filobasidiaceae</taxon>
        <taxon>Naganishia</taxon>
    </lineage>
</organism>
<proteinExistence type="predicted"/>
<comment type="caution">
    <text evidence="1">The sequence shown here is derived from an EMBL/GenBank/DDBJ whole genome shotgun (WGS) entry which is preliminary data.</text>
</comment>
<accession>A0ACC2XP65</accession>
<sequence length="283" mass="29396">MSGFSVHVAGLAPETTEEKLVDFLSFCGQVKSVQMGDKSADVVFSKESAAKTALMLNGGTLDGAHLEVTSSSPATTAATGALPSGADANTPIGASSSTTGVDGSLHLEQEDKPAAGIMAEYLAAGYAMSDALIERAIEMDRKQGISARFMQYINQLDNKVGETVVGHPDQKASTILAGHLGAAVHKTKEFDEQKGITARIMDVYSKALNSNTGQKVLQFYTSTTKGVMDVHEEAKRIASEKKATHGSADAAHELAHEAAPTFTETADAAAARTQAAAARVGPA</sequence>
<name>A0ACC2XP65_9TREE</name>
<evidence type="ECO:0000313" key="1">
    <source>
        <dbReference type="EMBL" id="KAJ9124487.1"/>
    </source>
</evidence>
<evidence type="ECO:0000313" key="2">
    <source>
        <dbReference type="Proteomes" id="UP001234202"/>
    </source>
</evidence>